<feature type="compositionally biased region" description="Low complexity" evidence="1">
    <location>
        <begin position="38"/>
        <end position="49"/>
    </location>
</feature>
<feature type="compositionally biased region" description="Basic residues" evidence="1">
    <location>
        <begin position="417"/>
        <end position="438"/>
    </location>
</feature>
<gene>
    <name evidence="2" type="ORF">OESDEN_15403</name>
</gene>
<feature type="non-terminal residue" evidence="2">
    <location>
        <position position="1"/>
    </location>
</feature>
<feature type="compositionally biased region" description="Acidic residues" evidence="1">
    <location>
        <begin position="189"/>
        <end position="221"/>
    </location>
</feature>
<feature type="compositionally biased region" description="Acidic residues" evidence="1">
    <location>
        <begin position="230"/>
        <end position="256"/>
    </location>
</feature>
<feature type="compositionally biased region" description="Basic and acidic residues" evidence="1">
    <location>
        <begin position="84"/>
        <end position="96"/>
    </location>
</feature>
<feature type="region of interest" description="Disordered" evidence="1">
    <location>
        <begin position="38"/>
        <end position="259"/>
    </location>
</feature>
<evidence type="ECO:0000256" key="1">
    <source>
        <dbReference type="SAM" id="MobiDB-lite"/>
    </source>
</evidence>
<dbReference type="AlphaFoldDB" id="A0A0B1SMW3"/>
<evidence type="ECO:0000313" key="2">
    <source>
        <dbReference type="EMBL" id="KHJ84877.1"/>
    </source>
</evidence>
<feature type="region of interest" description="Disordered" evidence="1">
    <location>
        <begin position="293"/>
        <end position="360"/>
    </location>
</feature>
<feature type="compositionally biased region" description="Acidic residues" evidence="1">
    <location>
        <begin position="158"/>
        <end position="175"/>
    </location>
</feature>
<keyword evidence="3" id="KW-1185">Reference proteome</keyword>
<dbReference type="EMBL" id="KN566340">
    <property type="protein sequence ID" value="KHJ84877.1"/>
    <property type="molecule type" value="Genomic_DNA"/>
</dbReference>
<feature type="compositionally biased region" description="Basic and acidic residues" evidence="1">
    <location>
        <begin position="176"/>
        <end position="188"/>
    </location>
</feature>
<accession>A0A0B1SMW3</accession>
<name>A0A0B1SMW3_OESDE</name>
<protein>
    <submittedName>
        <fullName evidence="2">Uncharacterized protein</fullName>
    </submittedName>
</protein>
<evidence type="ECO:0000313" key="3">
    <source>
        <dbReference type="Proteomes" id="UP000053660"/>
    </source>
</evidence>
<feature type="compositionally biased region" description="Polar residues" evidence="1">
    <location>
        <begin position="373"/>
        <end position="383"/>
    </location>
</feature>
<feature type="region of interest" description="Disordered" evidence="1">
    <location>
        <begin position="373"/>
        <end position="438"/>
    </location>
</feature>
<feature type="compositionally biased region" description="Low complexity" evidence="1">
    <location>
        <begin position="333"/>
        <end position="356"/>
    </location>
</feature>
<proteinExistence type="predicted"/>
<dbReference type="OrthoDB" id="5871184at2759"/>
<organism evidence="2 3">
    <name type="scientific">Oesophagostomum dentatum</name>
    <name type="common">Nodular worm</name>
    <dbReference type="NCBI Taxonomy" id="61180"/>
    <lineage>
        <taxon>Eukaryota</taxon>
        <taxon>Metazoa</taxon>
        <taxon>Ecdysozoa</taxon>
        <taxon>Nematoda</taxon>
        <taxon>Chromadorea</taxon>
        <taxon>Rhabditida</taxon>
        <taxon>Rhabditina</taxon>
        <taxon>Rhabditomorpha</taxon>
        <taxon>Strongyloidea</taxon>
        <taxon>Strongylidae</taxon>
        <taxon>Oesophagostomum</taxon>
    </lineage>
</organism>
<reference evidence="2 3" key="1">
    <citation type="submission" date="2014-03" db="EMBL/GenBank/DDBJ databases">
        <title>Draft genome of the hookworm Oesophagostomum dentatum.</title>
        <authorList>
            <person name="Mitreva M."/>
        </authorList>
    </citation>
    <scope>NUCLEOTIDE SEQUENCE [LARGE SCALE GENOMIC DNA]</scope>
    <source>
        <strain evidence="2 3">OD-Hann</strain>
    </source>
</reference>
<sequence>VPSSPITYSLATSSAARSGAHHPSLFGKSAPIATANANVSTSSANSTTVEGSGSCGSVVTEAEQSSQVSGSGEVRGGEANDDDGAGHNDSAGESRDSGSGMPVSSSDGRRKRPATNETSSCESKRHRDSPSEIVTSSEERRDLDVVPESHMAAAADIEGMDAPDDAEGDDDIEVLEEGHDEAAEHAELLSDEDVSEQSMDDFEDEEEEGGMDSDEEIDNGDSADVVVLSDGEDDAEEVGEVEMEDDQGDDELDEGDGMVVGHDDEALAADDKRWRMEKISQLLDTELISIDNSLDAPAHGGDFVDDEDREAASAVEEADDEGRTETGNSSNAGASVTVRHTTTTSSMATGSSGTSAQPTARLRIPIVYGAEDQCSSSNETGTGNFAVRRRRPIGLYQAGPRSHAAPSSEAPVERITARMRGRQRAALRGRGKPRGAKH</sequence>
<dbReference type="Proteomes" id="UP000053660">
    <property type="component" value="Unassembled WGS sequence"/>
</dbReference>